<sequence>MRAVAALLGALAALSGSLPCAAADLHRRDVSTQYAGQPETFFPTGLLWVDGWNSMCKPVAISSTAALVAATCFEIDANKQVDVSRYTIEFAGREDRSFYAGPIKSIKVHEAFNRATFSNNIAVITFDNINIPQFESVNVAASPASWPAKKLIYRDIGQLGVWDLFSISTFAAADAAACQAASELYRSNPGDFHCSTQVTTGSAGSCPLPYKSLVAFNSDSIGQIGIYSHSAKQNVTNVCDGAAIYSFYLNIANYIPWINQQVTPGVTVATIPGLAGAPTNPAYAMAEPNFQSARGMTSYTTFGGKTVYVLFSSISKAPPAGALGQNQPPNGAPVTTVTTTTTASAQPTTTSTTTTLTVTTNVVSGVEATATAPSTVTTTTVSTASATETSTTTATQTATLTSATTVSTTSTLEVTATVFSAIGGNSVCPPVTPCLEAGGPVTVKQTQTQTATTTVTYMNFGATGVVVAGGQTQSKYVSTILVTSVKTAVTATVTVTDNRPSSTTTVTVLATGPAGSQKPTTTVVQTVTVPPESPPAPGAASSNQTLVIAVAAVAALLLVVVCVAIWVYCRGKSKPAGPATDFPYHPYATPGYVPGLSYDQHDPRPPSYPQASSYNRQEERPRWQGRRDTTGRYSGYA</sequence>
<keyword evidence="5" id="KW-1185">Reference proteome</keyword>
<dbReference type="InterPro" id="IPR009003">
    <property type="entry name" value="Peptidase_S1_PA"/>
</dbReference>
<accession>A0A9W8HF43</accession>
<dbReference type="AlphaFoldDB" id="A0A9W8HF43"/>
<evidence type="ECO:0000313" key="4">
    <source>
        <dbReference type="EMBL" id="KAJ2783575.1"/>
    </source>
</evidence>
<feature type="chain" id="PRO_5040909129" description="Peptidase S1 domain-containing protein" evidence="3">
    <location>
        <begin position="23"/>
        <end position="637"/>
    </location>
</feature>
<dbReference type="OrthoDB" id="5599604at2759"/>
<feature type="region of interest" description="Disordered" evidence="1">
    <location>
        <begin position="320"/>
        <end position="351"/>
    </location>
</feature>
<gene>
    <name evidence="4" type="ORF">H4R18_001628</name>
</gene>
<dbReference type="Proteomes" id="UP001140217">
    <property type="component" value="Unassembled WGS sequence"/>
</dbReference>
<evidence type="ECO:0000256" key="3">
    <source>
        <dbReference type="SAM" id="SignalP"/>
    </source>
</evidence>
<comment type="caution">
    <text evidence="4">The sequence shown here is derived from an EMBL/GenBank/DDBJ whole genome shotgun (WGS) entry which is preliminary data.</text>
</comment>
<proteinExistence type="predicted"/>
<keyword evidence="3" id="KW-0732">Signal</keyword>
<keyword evidence="2" id="KW-0812">Transmembrane</keyword>
<feature type="compositionally biased region" description="Basic and acidic residues" evidence="1">
    <location>
        <begin position="616"/>
        <end position="630"/>
    </location>
</feature>
<feature type="compositionally biased region" description="Low complexity" evidence="1">
    <location>
        <begin position="332"/>
        <end position="351"/>
    </location>
</feature>
<feature type="region of interest" description="Disordered" evidence="1">
    <location>
        <begin position="594"/>
        <end position="637"/>
    </location>
</feature>
<reference evidence="4" key="1">
    <citation type="submission" date="2022-07" db="EMBL/GenBank/DDBJ databases">
        <title>Phylogenomic reconstructions and comparative analyses of Kickxellomycotina fungi.</title>
        <authorList>
            <person name="Reynolds N.K."/>
            <person name="Stajich J.E."/>
            <person name="Barry K."/>
            <person name="Grigoriev I.V."/>
            <person name="Crous P."/>
            <person name="Smith M.E."/>
        </authorList>
    </citation>
    <scope>NUCLEOTIDE SEQUENCE</scope>
    <source>
        <strain evidence="4">NBRC 105414</strain>
    </source>
</reference>
<name>A0A9W8HF43_9FUNG</name>
<evidence type="ECO:0000313" key="5">
    <source>
        <dbReference type="Proteomes" id="UP001140217"/>
    </source>
</evidence>
<dbReference type="SUPFAM" id="SSF50494">
    <property type="entry name" value="Trypsin-like serine proteases"/>
    <property type="match status" value="1"/>
</dbReference>
<dbReference type="InterPro" id="IPR043504">
    <property type="entry name" value="Peptidase_S1_PA_chymotrypsin"/>
</dbReference>
<evidence type="ECO:0000256" key="1">
    <source>
        <dbReference type="SAM" id="MobiDB-lite"/>
    </source>
</evidence>
<evidence type="ECO:0008006" key="6">
    <source>
        <dbReference type="Google" id="ProtNLM"/>
    </source>
</evidence>
<organism evidence="4 5">
    <name type="scientific">Coemansia javaensis</name>
    <dbReference type="NCBI Taxonomy" id="2761396"/>
    <lineage>
        <taxon>Eukaryota</taxon>
        <taxon>Fungi</taxon>
        <taxon>Fungi incertae sedis</taxon>
        <taxon>Zoopagomycota</taxon>
        <taxon>Kickxellomycotina</taxon>
        <taxon>Kickxellomycetes</taxon>
        <taxon>Kickxellales</taxon>
        <taxon>Kickxellaceae</taxon>
        <taxon>Coemansia</taxon>
    </lineage>
</organism>
<keyword evidence="2" id="KW-1133">Transmembrane helix</keyword>
<dbReference type="Gene3D" id="2.40.10.10">
    <property type="entry name" value="Trypsin-like serine proteases"/>
    <property type="match status" value="1"/>
</dbReference>
<feature type="transmembrane region" description="Helical" evidence="2">
    <location>
        <begin position="546"/>
        <end position="569"/>
    </location>
</feature>
<keyword evidence="2" id="KW-0472">Membrane</keyword>
<evidence type="ECO:0000256" key="2">
    <source>
        <dbReference type="SAM" id="Phobius"/>
    </source>
</evidence>
<protein>
    <recommendedName>
        <fullName evidence="6">Peptidase S1 domain-containing protein</fullName>
    </recommendedName>
</protein>
<dbReference type="EMBL" id="JANBUL010000044">
    <property type="protein sequence ID" value="KAJ2783575.1"/>
    <property type="molecule type" value="Genomic_DNA"/>
</dbReference>
<feature type="signal peptide" evidence="3">
    <location>
        <begin position="1"/>
        <end position="22"/>
    </location>
</feature>